<reference evidence="3 4" key="1">
    <citation type="submission" date="2018-06" db="EMBL/GenBank/DDBJ databases">
        <authorList>
            <consortium name="Pathogen Informatics"/>
            <person name="Doyle S."/>
        </authorList>
    </citation>
    <scope>NUCLEOTIDE SEQUENCE [LARGE SCALE GENOMIC DNA]</scope>
    <source>
        <strain evidence="3 4">NCTC10717</strain>
    </source>
</reference>
<accession>A0A380N275</accession>
<dbReference type="Pfam" id="PF12870">
    <property type="entry name" value="DUF4878"/>
    <property type="match status" value="1"/>
</dbReference>
<feature type="chain" id="PRO_5016565586" evidence="1">
    <location>
        <begin position="27"/>
        <end position="128"/>
    </location>
</feature>
<name>A0A380N275_9GAMM</name>
<keyword evidence="1" id="KW-0732">Signal</keyword>
<protein>
    <submittedName>
        <fullName evidence="3">Lumazine-binding domain</fullName>
    </submittedName>
</protein>
<evidence type="ECO:0000313" key="3">
    <source>
        <dbReference type="EMBL" id="SUO97877.1"/>
    </source>
</evidence>
<gene>
    <name evidence="3" type="ORF">NCTC10717_01664</name>
</gene>
<dbReference type="Gene3D" id="3.10.450.50">
    <property type="match status" value="1"/>
</dbReference>
<proteinExistence type="predicted"/>
<sequence length="128" mass="14016">MKKLLVLSALSLMLLTACGKEAPAEAAETFFTELLQGDVKKALSIVYLPAEVNNPFGLDLLEQVFNAMQEELKKQGGVKKITAEKVTYNSDKTQASVVLKIETNNGQVKSSESINVVKDNGVWKVKMQ</sequence>
<dbReference type="EMBL" id="UHIA01000004">
    <property type="protein sequence ID" value="SUO97877.1"/>
    <property type="molecule type" value="Genomic_DNA"/>
</dbReference>
<organism evidence="3 4">
    <name type="scientific">Suttonella indologenes</name>
    <dbReference type="NCBI Taxonomy" id="13276"/>
    <lineage>
        <taxon>Bacteria</taxon>
        <taxon>Pseudomonadati</taxon>
        <taxon>Pseudomonadota</taxon>
        <taxon>Gammaproteobacteria</taxon>
        <taxon>Cardiobacteriales</taxon>
        <taxon>Cardiobacteriaceae</taxon>
        <taxon>Suttonella</taxon>
    </lineage>
</organism>
<dbReference type="AlphaFoldDB" id="A0A380N275"/>
<dbReference type="InterPro" id="IPR024267">
    <property type="entry name" value="DUF4878"/>
</dbReference>
<feature type="signal peptide" evidence="1">
    <location>
        <begin position="1"/>
        <end position="26"/>
    </location>
</feature>
<feature type="domain" description="DUF4878" evidence="2">
    <location>
        <begin position="17"/>
        <end position="125"/>
    </location>
</feature>
<evidence type="ECO:0000259" key="2">
    <source>
        <dbReference type="Pfam" id="PF12870"/>
    </source>
</evidence>
<evidence type="ECO:0000313" key="4">
    <source>
        <dbReference type="Proteomes" id="UP000254575"/>
    </source>
</evidence>
<keyword evidence="4" id="KW-1185">Reference proteome</keyword>
<dbReference type="OrthoDB" id="7059299at2"/>
<dbReference type="PROSITE" id="PS51257">
    <property type="entry name" value="PROKAR_LIPOPROTEIN"/>
    <property type="match status" value="1"/>
</dbReference>
<evidence type="ECO:0000256" key="1">
    <source>
        <dbReference type="SAM" id="SignalP"/>
    </source>
</evidence>
<dbReference type="RefSeq" id="WP_115218816.1">
    <property type="nucleotide sequence ID" value="NZ_UHIA01000004.1"/>
</dbReference>
<dbReference type="Proteomes" id="UP000254575">
    <property type="component" value="Unassembled WGS sequence"/>
</dbReference>